<feature type="domain" description="Nephrocystin 3-like N-terminal" evidence="2">
    <location>
        <begin position="229"/>
        <end position="407"/>
    </location>
</feature>
<dbReference type="InterPro" id="IPR027417">
    <property type="entry name" value="P-loop_NTPase"/>
</dbReference>
<evidence type="ECO:0000256" key="1">
    <source>
        <dbReference type="ARBA" id="ARBA00022737"/>
    </source>
</evidence>
<dbReference type="Proteomes" id="UP000018144">
    <property type="component" value="Unassembled WGS sequence"/>
</dbReference>
<dbReference type="SUPFAM" id="SSF52540">
    <property type="entry name" value="P-loop containing nucleoside triphosphate hydrolases"/>
    <property type="match status" value="1"/>
</dbReference>
<evidence type="ECO:0000313" key="3">
    <source>
        <dbReference type="EMBL" id="CCX04620.1"/>
    </source>
</evidence>
<keyword evidence="1" id="KW-0677">Repeat</keyword>
<dbReference type="InterPro" id="IPR056884">
    <property type="entry name" value="NPHP3-like_N"/>
</dbReference>
<evidence type="ECO:0000259" key="2">
    <source>
        <dbReference type="Pfam" id="PF24883"/>
    </source>
</evidence>
<evidence type="ECO:0000313" key="4">
    <source>
        <dbReference type="Proteomes" id="UP000018144"/>
    </source>
</evidence>
<reference evidence="3 4" key="1">
    <citation type="journal article" date="2013" name="PLoS Genet.">
        <title>The genome and development-dependent transcriptomes of Pyronema confluens: a window into fungal evolution.</title>
        <authorList>
            <person name="Traeger S."/>
            <person name="Altegoer F."/>
            <person name="Freitag M."/>
            <person name="Gabaldon T."/>
            <person name="Kempken F."/>
            <person name="Kumar A."/>
            <person name="Marcet-Houben M."/>
            <person name="Poggeler S."/>
            <person name="Stajich J.E."/>
            <person name="Nowrousian M."/>
        </authorList>
    </citation>
    <scope>NUCLEOTIDE SEQUENCE [LARGE SCALE GENOMIC DNA]</scope>
    <source>
        <strain evidence="4">CBS 100304</strain>
        <tissue evidence="3">Vegetative mycelium</tissue>
    </source>
</reference>
<dbReference type="PANTHER" id="PTHR10039">
    <property type="entry name" value="AMELOGENIN"/>
    <property type="match status" value="1"/>
</dbReference>
<accession>U4L3I9</accession>
<organism evidence="3 4">
    <name type="scientific">Pyronema omphalodes (strain CBS 100304)</name>
    <name type="common">Pyronema confluens</name>
    <dbReference type="NCBI Taxonomy" id="1076935"/>
    <lineage>
        <taxon>Eukaryota</taxon>
        <taxon>Fungi</taxon>
        <taxon>Dikarya</taxon>
        <taxon>Ascomycota</taxon>
        <taxon>Pezizomycotina</taxon>
        <taxon>Pezizomycetes</taxon>
        <taxon>Pezizales</taxon>
        <taxon>Pyronemataceae</taxon>
        <taxon>Pyronema</taxon>
    </lineage>
</organism>
<gene>
    <name evidence="3" type="ORF">PCON_03051</name>
</gene>
<dbReference type="eggNOG" id="ENOG502SAX1">
    <property type="taxonomic scope" value="Eukaryota"/>
</dbReference>
<dbReference type="OrthoDB" id="1577640at2759"/>
<proteinExistence type="predicted"/>
<keyword evidence="4" id="KW-1185">Reference proteome</keyword>
<dbReference type="Gene3D" id="3.40.50.300">
    <property type="entry name" value="P-loop containing nucleotide triphosphate hydrolases"/>
    <property type="match status" value="1"/>
</dbReference>
<dbReference type="Pfam" id="PF24883">
    <property type="entry name" value="NPHP3_N"/>
    <property type="match status" value="1"/>
</dbReference>
<dbReference type="PANTHER" id="PTHR10039:SF15">
    <property type="entry name" value="NACHT DOMAIN-CONTAINING PROTEIN"/>
    <property type="match status" value="1"/>
</dbReference>
<name>U4L3I9_PYROM</name>
<dbReference type="AlphaFoldDB" id="U4L3I9"/>
<sequence length="478" mass="53861">MDPLSVSASAAGLLSLAVGTAGILKGLMDGAQSAPEEAQNLLAEITTLSDVLQDLVQFLRTDHLTEQRFEKTSVLRMTIESGQDRLKLLYSKLDRLRASFDGNKLKVLVARFTWPLKKEEKLLSETTSVFLTKLDQNHADIQNIVSGLEKLNISAPPDLIEKCAEISKLQSLVVDLASSNARDIQNISLGMDNLQERFNDKDFKKILAWLSPLEPQKRHHDIRQKRLPGTGDWFLLEPKFQEWLSDRTPGSDVSSILACSGIPGAGKSVICSLVVDELGTRITKSPESRACVAYLYCDYRDEKNQTPFNMIGALLKQVLSTLSESKSVPQDVFSLLQKRWDQEKNFKLDEVRQLLAKTVRRLSNVYLCVDALDECKAQNRSTLLQYLAMIAKDCGQECSFRIFTTGRLHVKLEDYVRQYPDLGNLTHILLEANSDDIRRYVEHAIECDDNHDCMNDTLKAEILERIVNTSDKILVSKD</sequence>
<protein>
    <recommendedName>
        <fullName evidence="2">Nephrocystin 3-like N-terminal domain-containing protein</fullName>
    </recommendedName>
</protein>
<dbReference type="STRING" id="1076935.U4L3I9"/>
<dbReference type="EMBL" id="HF935211">
    <property type="protein sequence ID" value="CCX04620.1"/>
    <property type="molecule type" value="Genomic_DNA"/>
</dbReference>